<dbReference type="Pfam" id="PF13400">
    <property type="entry name" value="Tad"/>
    <property type="match status" value="1"/>
</dbReference>
<dbReference type="RefSeq" id="WP_145805688.1">
    <property type="nucleotide sequence ID" value="NZ_VIVK01000001.1"/>
</dbReference>
<feature type="region of interest" description="Disordered" evidence="1">
    <location>
        <begin position="103"/>
        <end position="127"/>
    </location>
</feature>
<gene>
    <name evidence="4" type="ORF">FB561_2220</name>
</gene>
<feature type="domain" description="Putative Flp pilus-assembly TadG-like N-terminal" evidence="3">
    <location>
        <begin position="8"/>
        <end position="54"/>
    </location>
</feature>
<evidence type="ECO:0000259" key="3">
    <source>
        <dbReference type="Pfam" id="PF13400"/>
    </source>
</evidence>
<keyword evidence="5" id="KW-1185">Reference proteome</keyword>
<reference evidence="4 5" key="1">
    <citation type="submission" date="2019-06" db="EMBL/GenBank/DDBJ databases">
        <title>Sequencing the genomes of 1000 actinobacteria strains.</title>
        <authorList>
            <person name="Klenk H.-P."/>
        </authorList>
    </citation>
    <scope>NUCLEOTIDE SEQUENCE [LARGE SCALE GENOMIC DNA]</scope>
    <source>
        <strain evidence="4 5">DSM 24683</strain>
    </source>
</reference>
<proteinExistence type="predicted"/>
<evidence type="ECO:0000313" key="5">
    <source>
        <dbReference type="Proteomes" id="UP000318380"/>
    </source>
</evidence>
<comment type="caution">
    <text evidence="4">The sequence shown here is derived from an EMBL/GenBank/DDBJ whole genome shotgun (WGS) entry which is preliminary data.</text>
</comment>
<dbReference type="EMBL" id="VIVK01000001">
    <property type="protein sequence ID" value="TWD81116.1"/>
    <property type="molecule type" value="Genomic_DNA"/>
</dbReference>
<evidence type="ECO:0000313" key="4">
    <source>
        <dbReference type="EMBL" id="TWD81116.1"/>
    </source>
</evidence>
<name>A0A561BQG9_9ACTN</name>
<dbReference type="InterPro" id="IPR028087">
    <property type="entry name" value="Tad_N"/>
</dbReference>
<sequence>MKPRDDQGSGSLLVLWVAVALLSATMLAVLWATVSLTTHRLKAAADLTALSAAQSARTGDPCATADRIAELHHANVTSCVLDGETVTVELATDLELGAIGSPTLTTRSRAGPVGAETPEGADWEGER</sequence>
<dbReference type="OrthoDB" id="3830220at2"/>
<evidence type="ECO:0000256" key="2">
    <source>
        <dbReference type="SAM" id="Phobius"/>
    </source>
</evidence>
<dbReference type="InterPro" id="IPR021202">
    <property type="entry name" value="Rv3654c-like"/>
</dbReference>
<protein>
    <submittedName>
        <fullName evidence="4">Secretion/DNA translocation related TadE-like protein</fullName>
    </submittedName>
</protein>
<keyword evidence="2" id="KW-0812">Transmembrane</keyword>
<dbReference type="NCBIfam" id="TIGR03816">
    <property type="entry name" value="tadE_like_DECH"/>
    <property type="match status" value="1"/>
</dbReference>
<dbReference type="AlphaFoldDB" id="A0A561BQG9"/>
<feature type="transmembrane region" description="Helical" evidence="2">
    <location>
        <begin position="12"/>
        <end position="32"/>
    </location>
</feature>
<keyword evidence="2" id="KW-0472">Membrane</keyword>
<dbReference type="Proteomes" id="UP000318380">
    <property type="component" value="Unassembled WGS sequence"/>
</dbReference>
<organism evidence="4 5">
    <name type="scientific">Kribbella amoyensis</name>
    <dbReference type="NCBI Taxonomy" id="996641"/>
    <lineage>
        <taxon>Bacteria</taxon>
        <taxon>Bacillati</taxon>
        <taxon>Actinomycetota</taxon>
        <taxon>Actinomycetes</taxon>
        <taxon>Propionibacteriales</taxon>
        <taxon>Kribbellaceae</taxon>
        <taxon>Kribbella</taxon>
    </lineage>
</organism>
<accession>A0A561BQG9</accession>
<evidence type="ECO:0000256" key="1">
    <source>
        <dbReference type="SAM" id="MobiDB-lite"/>
    </source>
</evidence>
<keyword evidence="2" id="KW-1133">Transmembrane helix</keyword>